<evidence type="ECO:0000256" key="1">
    <source>
        <dbReference type="SAM" id="Phobius"/>
    </source>
</evidence>
<evidence type="ECO:0008006" key="4">
    <source>
        <dbReference type="Google" id="ProtNLM"/>
    </source>
</evidence>
<dbReference type="RefSeq" id="WP_314508949.1">
    <property type="nucleotide sequence ID" value="NZ_JASJOU010000001.1"/>
</dbReference>
<name>A0AAE3QWS8_9BACT</name>
<protein>
    <recommendedName>
        <fullName evidence="4">Lipoprotein</fullName>
    </recommendedName>
</protein>
<comment type="caution">
    <text evidence="2">The sequence shown here is derived from an EMBL/GenBank/DDBJ whole genome shotgun (WGS) entry which is preliminary data.</text>
</comment>
<accession>A0AAE3QWS8</accession>
<reference evidence="2" key="1">
    <citation type="submission" date="2023-05" db="EMBL/GenBank/DDBJ databases">
        <authorList>
            <person name="Zhang X."/>
        </authorList>
    </citation>
    <scope>NUCLEOTIDE SEQUENCE</scope>
    <source>
        <strain evidence="2">BD1B2-1</strain>
    </source>
</reference>
<feature type="transmembrane region" description="Helical" evidence="1">
    <location>
        <begin position="6"/>
        <end position="28"/>
    </location>
</feature>
<keyword evidence="1" id="KW-1133">Transmembrane helix</keyword>
<evidence type="ECO:0000313" key="2">
    <source>
        <dbReference type="EMBL" id="MDJ1499431.1"/>
    </source>
</evidence>
<dbReference type="PROSITE" id="PS51257">
    <property type="entry name" value="PROKAR_LIPOPROTEIN"/>
    <property type="match status" value="1"/>
</dbReference>
<dbReference type="AlphaFoldDB" id="A0AAE3QWS8"/>
<dbReference type="EMBL" id="JASJOU010000001">
    <property type="protein sequence ID" value="MDJ1499431.1"/>
    <property type="molecule type" value="Genomic_DNA"/>
</dbReference>
<keyword evidence="1" id="KW-0472">Membrane</keyword>
<keyword evidence="3" id="KW-1185">Reference proteome</keyword>
<organism evidence="2 3">
    <name type="scientific">Xanthocytophaga agilis</name>
    <dbReference type="NCBI Taxonomy" id="3048010"/>
    <lineage>
        <taxon>Bacteria</taxon>
        <taxon>Pseudomonadati</taxon>
        <taxon>Bacteroidota</taxon>
        <taxon>Cytophagia</taxon>
        <taxon>Cytophagales</taxon>
        <taxon>Rhodocytophagaceae</taxon>
        <taxon>Xanthocytophaga</taxon>
    </lineage>
</organism>
<evidence type="ECO:0000313" key="3">
    <source>
        <dbReference type="Proteomes" id="UP001232063"/>
    </source>
</evidence>
<dbReference type="Proteomes" id="UP001232063">
    <property type="component" value="Unassembled WGS sequence"/>
</dbReference>
<keyword evidence="1" id="KW-0812">Transmembrane</keyword>
<proteinExistence type="predicted"/>
<sequence length="221" mass="25568">MKLYLLYYPKVCFLIGCCMFLYACGLIGSKGAPNGLYLLYERSLTESEKAIIKEKGRLVKGITLYDRKGNEVENGKILVEKQGTMYNFVEVGEWYVTFPKKNSLDLKTGAYHIERKYDQKGNMIAQDAFLQGKTDSLIRVRKMTSTLDTLNQKVVLIENWRLYDKNEVLTDTYSLVSPEFEKTLSDRLKPKYQYGKHVRYNTDGTIKSSKLYDLPDKVKTK</sequence>
<gene>
    <name evidence="2" type="ORF">QNI22_02175</name>
</gene>